<organism evidence="3 4">
    <name type="scientific">Nonomuraea rubra</name>
    <dbReference type="NCBI Taxonomy" id="46180"/>
    <lineage>
        <taxon>Bacteria</taxon>
        <taxon>Bacillati</taxon>
        <taxon>Actinomycetota</taxon>
        <taxon>Actinomycetes</taxon>
        <taxon>Streptosporangiales</taxon>
        <taxon>Streptosporangiaceae</taxon>
        <taxon>Nonomuraea</taxon>
    </lineage>
</organism>
<protein>
    <submittedName>
        <fullName evidence="3">Uncharacterized protein</fullName>
    </submittedName>
</protein>
<evidence type="ECO:0000313" key="3">
    <source>
        <dbReference type="EMBL" id="MBB6547435.1"/>
    </source>
</evidence>
<feature type="transmembrane region" description="Helical" evidence="1">
    <location>
        <begin position="187"/>
        <end position="205"/>
    </location>
</feature>
<dbReference type="EMBL" id="JACHMI010000001">
    <property type="protein sequence ID" value="MBB6547435.1"/>
    <property type="molecule type" value="Genomic_DNA"/>
</dbReference>
<proteinExistence type="predicted"/>
<keyword evidence="4" id="KW-1185">Reference proteome</keyword>
<keyword evidence="1" id="KW-1133">Transmembrane helix</keyword>
<dbReference type="RefSeq" id="WP_185102074.1">
    <property type="nucleotide sequence ID" value="NZ_JACHMI010000001.1"/>
</dbReference>
<accession>A0A7X0NPW0</accession>
<comment type="caution">
    <text evidence="3">The sequence shown here is derived from an EMBL/GenBank/DDBJ whole genome shotgun (WGS) entry which is preliminary data.</text>
</comment>
<keyword evidence="2" id="KW-0732">Signal</keyword>
<dbReference type="Proteomes" id="UP000565579">
    <property type="component" value="Unassembled WGS sequence"/>
</dbReference>
<feature type="chain" id="PRO_5031256233" evidence="2">
    <location>
        <begin position="23"/>
        <end position="210"/>
    </location>
</feature>
<name>A0A7X0NPW0_9ACTN</name>
<evidence type="ECO:0000256" key="2">
    <source>
        <dbReference type="SAM" id="SignalP"/>
    </source>
</evidence>
<keyword evidence="1" id="KW-0472">Membrane</keyword>
<evidence type="ECO:0000256" key="1">
    <source>
        <dbReference type="SAM" id="Phobius"/>
    </source>
</evidence>
<keyword evidence="1" id="KW-0812">Transmembrane</keyword>
<gene>
    <name evidence="3" type="ORF">HD593_002230</name>
</gene>
<evidence type="ECO:0000313" key="4">
    <source>
        <dbReference type="Proteomes" id="UP000565579"/>
    </source>
</evidence>
<feature type="signal peptide" evidence="2">
    <location>
        <begin position="1"/>
        <end position="22"/>
    </location>
</feature>
<dbReference type="AlphaFoldDB" id="A0A7X0NPW0"/>
<sequence length="210" mass="22596">MLRWLPALVLLGALLLPAPAAAAHDATTTARAEVTGTGVNVRVVLDLEYDLLMKSAWLYATAYDAKERAEQLRQLRLNRDAVVTYVTERFAVAYDGRPCAPSLTGDADVRPRDKKSYAVLTFAFACQGEPGGTHAISSALFPDAETFVHSTETLVRYDVGGERGSAVLVAESPTLKVGERAEPGSSGGIFLLGALLVPVALFPLLRRLRR</sequence>
<reference evidence="3 4" key="1">
    <citation type="submission" date="2020-08" db="EMBL/GenBank/DDBJ databases">
        <title>Sequencing the genomes of 1000 actinobacteria strains.</title>
        <authorList>
            <person name="Klenk H.-P."/>
        </authorList>
    </citation>
    <scope>NUCLEOTIDE SEQUENCE [LARGE SCALE GENOMIC DNA]</scope>
    <source>
        <strain evidence="3 4">DSM 43768</strain>
    </source>
</reference>